<organism evidence="3 4">
    <name type="scientific">Candidatus Kaiserbacteria bacterium RIFCSPLOWO2_12_FULL_45_26</name>
    <dbReference type="NCBI Taxonomy" id="1798525"/>
    <lineage>
        <taxon>Bacteria</taxon>
        <taxon>Candidatus Kaiseribacteriota</taxon>
    </lineage>
</organism>
<dbReference type="NCBIfam" id="TIGR04272">
    <property type="entry name" value="cxxc_cxxc_Mbark"/>
    <property type="match status" value="1"/>
</dbReference>
<dbReference type="Proteomes" id="UP000177325">
    <property type="component" value="Unassembled WGS sequence"/>
</dbReference>
<protein>
    <recommendedName>
        <fullName evidence="2">CxxC-x17-CxxC domain-containing protein</fullName>
    </recommendedName>
</protein>
<dbReference type="Pfam" id="PF23477">
    <property type="entry name" value="zf_Tbcl_2"/>
    <property type="match status" value="1"/>
</dbReference>
<feature type="region of interest" description="Disordered" evidence="1">
    <location>
        <begin position="86"/>
        <end position="121"/>
    </location>
</feature>
<evidence type="ECO:0000259" key="2">
    <source>
        <dbReference type="Pfam" id="PF23477"/>
    </source>
</evidence>
<feature type="compositionally biased region" description="Basic and acidic residues" evidence="1">
    <location>
        <begin position="30"/>
        <end position="48"/>
    </location>
</feature>
<feature type="compositionally biased region" description="Basic and acidic residues" evidence="1">
    <location>
        <begin position="104"/>
        <end position="121"/>
    </location>
</feature>
<sequence length="201" mass="21965">MNNFKPGGQRNRKEFLGGRPKSDANYGPKKRFESNDRGPRRDDRGGERKIELFTTACTTCGKSCEVPFKPDGTKPVLCRDCFAAKNAGGDNARSGNRSTSNDFAPRKPERSFDAPRVERAPGVSREDFAALSRHVTALDAKINEILAIVKTAHATVEKPPAAAEAATGEEVTIKKDRKPKKAAKVVKKTVKKAAKKVTKKK</sequence>
<proteinExistence type="predicted"/>
<dbReference type="EMBL" id="MFMM01000001">
    <property type="protein sequence ID" value="OGG84769.1"/>
    <property type="molecule type" value="Genomic_DNA"/>
</dbReference>
<dbReference type="InterPro" id="IPR026363">
    <property type="entry name" value="CxxC-x17-CxxC_dom"/>
</dbReference>
<dbReference type="STRING" id="1798525.A3G90_01630"/>
<feature type="compositionally biased region" description="Polar residues" evidence="1">
    <location>
        <begin position="93"/>
        <end position="102"/>
    </location>
</feature>
<reference evidence="3 4" key="1">
    <citation type="journal article" date="2016" name="Nat. Commun.">
        <title>Thousands of microbial genomes shed light on interconnected biogeochemical processes in an aquifer system.</title>
        <authorList>
            <person name="Anantharaman K."/>
            <person name="Brown C.T."/>
            <person name="Hug L.A."/>
            <person name="Sharon I."/>
            <person name="Castelle C.J."/>
            <person name="Probst A.J."/>
            <person name="Thomas B.C."/>
            <person name="Singh A."/>
            <person name="Wilkins M.J."/>
            <person name="Karaoz U."/>
            <person name="Brodie E.L."/>
            <person name="Williams K.H."/>
            <person name="Hubbard S.S."/>
            <person name="Banfield J.F."/>
        </authorList>
    </citation>
    <scope>NUCLEOTIDE SEQUENCE [LARGE SCALE GENOMIC DNA]</scope>
</reference>
<feature type="domain" description="CxxC-x17-CxxC" evidence="2">
    <location>
        <begin position="51"/>
        <end position="85"/>
    </location>
</feature>
<comment type="caution">
    <text evidence="3">The sequence shown here is derived from an EMBL/GenBank/DDBJ whole genome shotgun (WGS) entry which is preliminary data.</text>
</comment>
<dbReference type="AlphaFoldDB" id="A0A1F6FFX9"/>
<feature type="region of interest" description="Disordered" evidence="1">
    <location>
        <begin position="182"/>
        <end position="201"/>
    </location>
</feature>
<name>A0A1F6FFX9_9BACT</name>
<evidence type="ECO:0000256" key="1">
    <source>
        <dbReference type="SAM" id="MobiDB-lite"/>
    </source>
</evidence>
<evidence type="ECO:0000313" key="3">
    <source>
        <dbReference type="EMBL" id="OGG84769.1"/>
    </source>
</evidence>
<feature type="region of interest" description="Disordered" evidence="1">
    <location>
        <begin position="1"/>
        <end position="48"/>
    </location>
</feature>
<evidence type="ECO:0000313" key="4">
    <source>
        <dbReference type="Proteomes" id="UP000177325"/>
    </source>
</evidence>
<gene>
    <name evidence="3" type="ORF">A3G90_01630</name>
</gene>
<feature type="compositionally biased region" description="Basic and acidic residues" evidence="1">
    <location>
        <begin position="11"/>
        <end position="22"/>
    </location>
</feature>
<accession>A0A1F6FFX9</accession>